<keyword evidence="2" id="KW-0328">Glycosyltransferase</keyword>
<dbReference type="GO" id="GO:0008194">
    <property type="term" value="F:UDP-glycosyltransferase activity"/>
    <property type="evidence" value="ECO:0007669"/>
    <property type="project" value="InterPro"/>
</dbReference>
<evidence type="ECO:0000313" key="2">
    <source>
        <dbReference type="EMBL" id="CUH40030.1"/>
    </source>
</evidence>
<keyword evidence="2" id="KW-0808">Transferase</keyword>
<dbReference type="InterPro" id="IPR002213">
    <property type="entry name" value="UDP_glucos_trans"/>
</dbReference>
<dbReference type="STRING" id="313367.JSE7799_02759"/>
<dbReference type="InterPro" id="IPR010610">
    <property type="entry name" value="EryCIII-like_C"/>
</dbReference>
<gene>
    <name evidence="2" type="ORF">JSE7799_02759</name>
</gene>
<dbReference type="Proteomes" id="UP000049455">
    <property type="component" value="Unassembled WGS sequence"/>
</dbReference>
<proteinExistence type="predicted"/>
<protein>
    <submittedName>
        <fullName evidence="2">Undecaprenyldiphospho-muramoylpentapeptide beta-N-acetylglucosaminyltransferase</fullName>
    </submittedName>
</protein>
<dbReference type="InterPro" id="IPR050426">
    <property type="entry name" value="Glycosyltransferase_28"/>
</dbReference>
<dbReference type="GO" id="GO:0016758">
    <property type="term" value="F:hexosyltransferase activity"/>
    <property type="evidence" value="ECO:0007669"/>
    <property type="project" value="UniProtKB-ARBA"/>
</dbReference>
<accession>A0A0M7BBB8</accession>
<feature type="domain" description="Erythromycin biosynthesis protein CIII-like C-terminal" evidence="1">
    <location>
        <begin position="323"/>
        <end position="406"/>
    </location>
</feature>
<dbReference type="RefSeq" id="WP_055664136.1">
    <property type="nucleotide sequence ID" value="NZ_CYPR01000185.1"/>
</dbReference>
<evidence type="ECO:0000313" key="3">
    <source>
        <dbReference type="Proteomes" id="UP000049455"/>
    </source>
</evidence>
<evidence type="ECO:0000259" key="1">
    <source>
        <dbReference type="Pfam" id="PF06722"/>
    </source>
</evidence>
<reference evidence="2 3" key="1">
    <citation type="submission" date="2015-09" db="EMBL/GenBank/DDBJ databases">
        <authorList>
            <person name="Jackson K.R."/>
            <person name="Lunt B.L."/>
            <person name="Fisher J.N.B."/>
            <person name="Gardner A.V."/>
            <person name="Bailey M.E."/>
            <person name="Deus L.M."/>
            <person name="Earl A.S."/>
            <person name="Gibby P.D."/>
            <person name="Hartmann K.A."/>
            <person name="Liu J.E."/>
            <person name="Manci A.M."/>
            <person name="Nielsen D.A."/>
            <person name="Solomon M.B."/>
            <person name="Breakwell D.P."/>
            <person name="Burnett S.H."/>
            <person name="Grose J.H."/>
        </authorList>
    </citation>
    <scope>NUCLEOTIDE SEQUENCE [LARGE SCALE GENOMIC DNA]</scope>
    <source>
        <strain evidence="2 3">CECT 7799</strain>
    </source>
</reference>
<keyword evidence="3" id="KW-1185">Reference proteome</keyword>
<organism evidence="2 3">
    <name type="scientific">Jannaschia seosinensis</name>
    <dbReference type="NCBI Taxonomy" id="313367"/>
    <lineage>
        <taxon>Bacteria</taxon>
        <taxon>Pseudomonadati</taxon>
        <taxon>Pseudomonadota</taxon>
        <taxon>Alphaproteobacteria</taxon>
        <taxon>Rhodobacterales</taxon>
        <taxon>Roseobacteraceae</taxon>
        <taxon>Jannaschia</taxon>
    </lineage>
</organism>
<dbReference type="SUPFAM" id="SSF53756">
    <property type="entry name" value="UDP-Glycosyltransferase/glycogen phosphorylase"/>
    <property type="match status" value="1"/>
</dbReference>
<dbReference type="PANTHER" id="PTHR48050">
    <property type="entry name" value="STEROL 3-BETA-GLUCOSYLTRANSFERASE"/>
    <property type="match status" value="1"/>
</dbReference>
<sequence length="439" mass="46820">MPRSRRRAIVLTALGSLGDLFPVLSVARALEKTGVECRLALPPDNCDMARRWGLPAVPVGPTQAEVCERLNLSPDEVAASIFRDPSPMLNRVMIPMLPQLVAQFGELAQGAACIAGTSFALHAPLAAERAGLPFVPLILQPMMLLSATDGPTGRNLGPVIHSPQSRTGRAWNRFYLAIGRQVLKHRHAGPLRRVRADLDLPPHRGTPLIDPGNPDVPLRLGLWSHTFAQRPADAPPELRVTGFPPAPDGDLTHDVRTWLDAGPPPLVVTLGSIAQGQGGVRFWEEAVRLARAMGLRAVLLHGQVPVPKGDDLLPLSYAAHAPLFPRAAAVIHHGGIGTTAEAVRAGRPQLVCPVGGDQPDNAARLVLLKVAATIPVRRFTAERGMAALRILLDQFDYAHAAEVAEQVGEEDGAAVAARLLESVARSDRPASADPEVSKS</sequence>
<name>A0A0M7BBB8_9RHOB</name>
<dbReference type="Gene3D" id="3.40.50.2000">
    <property type="entry name" value="Glycogen Phosphorylase B"/>
    <property type="match status" value="2"/>
</dbReference>
<dbReference type="CDD" id="cd03784">
    <property type="entry name" value="GT1_Gtf-like"/>
    <property type="match status" value="1"/>
</dbReference>
<dbReference type="PANTHER" id="PTHR48050:SF13">
    <property type="entry name" value="STEROL 3-BETA-GLUCOSYLTRANSFERASE UGT80A2"/>
    <property type="match status" value="1"/>
</dbReference>
<dbReference type="Pfam" id="PF06722">
    <property type="entry name" value="EryCIII-like_C"/>
    <property type="match status" value="1"/>
</dbReference>
<dbReference type="AlphaFoldDB" id="A0A0M7BBB8"/>
<dbReference type="GO" id="GO:0017000">
    <property type="term" value="P:antibiotic biosynthetic process"/>
    <property type="evidence" value="ECO:0007669"/>
    <property type="project" value="UniProtKB-ARBA"/>
</dbReference>
<dbReference type="EMBL" id="CYPR01000185">
    <property type="protein sequence ID" value="CUH40030.1"/>
    <property type="molecule type" value="Genomic_DNA"/>
</dbReference>